<evidence type="ECO:0000313" key="1">
    <source>
        <dbReference type="EMBL" id="TFK63903.1"/>
    </source>
</evidence>
<name>A0ACD3ADC5_9AGAR</name>
<feature type="non-terminal residue" evidence="1">
    <location>
        <position position="303"/>
    </location>
</feature>
<dbReference type="Proteomes" id="UP000308600">
    <property type="component" value="Unassembled WGS sequence"/>
</dbReference>
<organism evidence="1 2">
    <name type="scientific">Pluteus cervinus</name>
    <dbReference type="NCBI Taxonomy" id="181527"/>
    <lineage>
        <taxon>Eukaryota</taxon>
        <taxon>Fungi</taxon>
        <taxon>Dikarya</taxon>
        <taxon>Basidiomycota</taxon>
        <taxon>Agaricomycotina</taxon>
        <taxon>Agaricomycetes</taxon>
        <taxon>Agaricomycetidae</taxon>
        <taxon>Agaricales</taxon>
        <taxon>Pluteineae</taxon>
        <taxon>Pluteaceae</taxon>
        <taxon>Pluteus</taxon>
    </lineage>
</organism>
<gene>
    <name evidence="1" type="ORF">BDN72DRAFT_963615</name>
</gene>
<evidence type="ECO:0000313" key="2">
    <source>
        <dbReference type="Proteomes" id="UP000308600"/>
    </source>
</evidence>
<protein>
    <submittedName>
        <fullName evidence="1">GroES-like protein</fullName>
    </submittedName>
</protein>
<dbReference type="EMBL" id="ML208499">
    <property type="protein sequence ID" value="TFK63903.1"/>
    <property type="molecule type" value="Genomic_DNA"/>
</dbReference>
<keyword evidence="2" id="KW-1185">Reference proteome</keyword>
<sequence length="303" mass="32179">MSTQKAVYLQEAKGAIVLGDVPIYKPGAGELLVKIQATALNPIDWKIPSGYDIFVKSFPVVLGTDGAGEVIEIGEGVTGFQKGDKVFFQGLYDSPYATFQQYALAEAVTTAKIPENLSYDEASTFPVALSAAYMGLYKGLELNPPTAAGIGAYADTPIVITGGSSSVGQFALQLAKASGFSPIITTASLKHTEFLKSLGATHVIDRKIPLSSLPAEVAKITDKPIHFALDPISSAETQQAAYDVVEDGGRVTVVLPKTMTEKEGSGKVAVDIVAVRDNPDNRELLVDAYAKYWSDWAKTGLIQ</sequence>
<reference evidence="1 2" key="1">
    <citation type="journal article" date="2019" name="Nat. Ecol. Evol.">
        <title>Megaphylogeny resolves global patterns of mushroom evolution.</title>
        <authorList>
            <person name="Varga T."/>
            <person name="Krizsan K."/>
            <person name="Foldi C."/>
            <person name="Dima B."/>
            <person name="Sanchez-Garcia M."/>
            <person name="Sanchez-Ramirez S."/>
            <person name="Szollosi G.J."/>
            <person name="Szarkandi J.G."/>
            <person name="Papp V."/>
            <person name="Albert L."/>
            <person name="Andreopoulos W."/>
            <person name="Angelini C."/>
            <person name="Antonin V."/>
            <person name="Barry K.W."/>
            <person name="Bougher N.L."/>
            <person name="Buchanan P."/>
            <person name="Buyck B."/>
            <person name="Bense V."/>
            <person name="Catcheside P."/>
            <person name="Chovatia M."/>
            <person name="Cooper J."/>
            <person name="Damon W."/>
            <person name="Desjardin D."/>
            <person name="Finy P."/>
            <person name="Geml J."/>
            <person name="Haridas S."/>
            <person name="Hughes K."/>
            <person name="Justo A."/>
            <person name="Karasinski D."/>
            <person name="Kautmanova I."/>
            <person name="Kiss B."/>
            <person name="Kocsube S."/>
            <person name="Kotiranta H."/>
            <person name="LaButti K.M."/>
            <person name="Lechner B.E."/>
            <person name="Liimatainen K."/>
            <person name="Lipzen A."/>
            <person name="Lukacs Z."/>
            <person name="Mihaltcheva S."/>
            <person name="Morgado L.N."/>
            <person name="Niskanen T."/>
            <person name="Noordeloos M.E."/>
            <person name="Ohm R.A."/>
            <person name="Ortiz-Santana B."/>
            <person name="Ovrebo C."/>
            <person name="Racz N."/>
            <person name="Riley R."/>
            <person name="Savchenko A."/>
            <person name="Shiryaev A."/>
            <person name="Soop K."/>
            <person name="Spirin V."/>
            <person name="Szebenyi C."/>
            <person name="Tomsovsky M."/>
            <person name="Tulloss R.E."/>
            <person name="Uehling J."/>
            <person name="Grigoriev I.V."/>
            <person name="Vagvolgyi C."/>
            <person name="Papp T."/>
            <person name="Martin F.M."/>
            <person name="Miettinen O."/>
            <person name="Hibbett D.S."/>
            <person name="Nagy L.G."/>
        </authorList>
    </citation>
    <scope>NUCLEOTIDE SEQUENCE [LARGE SCALE GENOMIC DNA]</scope>
    <source>
        <strain evidence="1 2">NL-1719</strain>
    </source>
</reference>
<accession>A0ACD3ADC5</accession>
<proteinExistence type="predicted"/>